<accession>A0AAN7WJ30</accession>
<dbReference type="AlphaFoldDB" id="A0AAN7WJ30"/>
<dbReference type="GO" id="GO:0032977">
    <property type="term" value="F:membrane insertase activity"/>
    <property type="evidence" value="ECO:0007669"/>
    <property type="project" value="InterPro"/>
</dbReference>
<evidence type="ECO:0000313" key="6">
    <source>
        <dbReference type="EMBL" id="KAK5779199.1"/>
    </source>
</evidence>
<sequence>MFFKPLILRNSHTLSKFTSSSVILRRTETLPWLYRQRFQASSGRTYFASSIADLFTTAHEITGICWVVLIPLTTFTLRTIFTLPLSILQRKRIVKQQELRKISQSSIPIVKSRLALLANRQQMTQPSKPVLTPDQIQLLALKETRKRGKQLFKSYNVPLWKNMVLPLVQIPLWTTMSFGIRSLTQLKIERSTKEWFESFNYKGTDLTGPFSDYPFIVPVTLGALSLMNVEYNGKMMSRRGTDNVGIEVFRDDQSRINQAMKSILNISRLGCIFMMGVSSQSAVLLSIYWISSQLYSLIQNVILDKMWPYRR</sequence>
<keyword evidence="4" id="KW-1133">Transmembrane helix</keyword>
<proteinExistence type="inferred from homology"/>
<gene>
    <name evidence="6" type="ORF">RI543_003087</name>
</gene>
<evidence type="ECO:0000256" key="3">
    <source>
        <dbReference type="ARBA" id="ARBA00022692"/>
    </source>
</evidence>
<dbReference type="Proteomes" id="UP001306508">
    <property type="component" value="Unassembled WGS sequence"/>
</dbReference>
<evidence type="ECO:0000256" key="4">
    <source>
        <dbReference type="ARBA" id="ARBA00022989"/>
    </source>
</evidence>
<dbReference type="EMBL" id="JAWIZZ010000047">
    <property type="protein sequence ID" value="KAK5779199.1"/>
    <property type="molecule type" value="Genomic_DNA"/>
</dbReference>
<evidence type="ECO:0000256" key="5">
    <source>
        <dbReference type="ARBA" id="ARBA00023136"/>
    </source>
</evidence>
<dbReference type="GO" id="GO:0033617">
    <property type="term" value="P:mitochondrial respiratory chain complex IV assembly"/>
    <property type="evidence" value="ECO:0007669"/>
    <property type="project" value="TreeGrafter"/>
</dbReference>
<dbReference type="GO" id="GO:0032979">
    <property type="term" value="P:protein insertion into mitochondrial inner membrane from matrix"/>
    <property type="evidence" value="ECO:0007669"/>
    <property type="project" value="TreeGrafter"/>
</dbReference>
<keyword evidence="5" id="KW-0472">Membrane</keyword>
<dbReference type="InterPro" id="IPR001708">
    <property type="entry name" value="YidC/ALB3/OXA1/COX18"/>
</dbReference>
<comment type="similarity">
    <text evidence="2">Belongs to the OXA1/ALB3/YidC family.</text>
</comment>
<comment type="subcellular location">
    <subcellularLocation>
        <location evidence="1">Membrane</location>
        <topology evidence="1">Multi-pass membrane protein</topology>
    </subcellularLocation>
</comment>
<evidence type="ECO:0000256" key="1">
    <source>
        <dbReference type="ARBA" id="ARBA00004141"/>
    </source>
</evidence>
<keyword evidence="3" id="KW-0812">Transmembrane</keyword>
<name>A0AAN7WJ30_9SACH</name>
<protein>
    <submittedName>
        <fullName evidence="6">Uncharacterized protein</fullName>
    </submittedName>
</protein>
<dbReference type="PANTHER" id="PTHR12428:SF65">
    <property type="entry name" value="CYTOCHROME C OXIDASE ASSEMBLY PROTEIN COX18, MITOCHONDRIAL"/>
    <property type="match status" value="1"/>
</dbReference>
<evidence type="ECO:0000313" key="7">
    <source>
        <dbReference type="Proteomes" id="UP001306508"/>
    </source>
</evidence>
<evidence type="ECO:0000256" key="2">
    <source>
        <dbReference type="ARBA" id="ARBA00009877"/>
    </source>
</evidence>
<keyword evidence="7" id="KW-1185">Reference proteome</keyword>
<comment type="caution">
    <text evidence="6">The sequence shown here is derived from an EMBL/GenBank/DDBJ whole genome shotgun (WGS) entry which is preliminary data.</text>
</comment>
<reference evidence="7" key="1">
    <citation type="submission" date="2023-07" db="EMBL/GenBank/DDBJ databases">
        <title>A draft genome of Kazachstania heterogenica Y-27499.</title>
        <authorList>
            <person name="Donic C."/>
            <person name="Kralova J.S."/>
            <person name="Fidel L."/>
            <person name="Ben-Dor S."/>
            <person name="Jung S."/>
        </authorList>
    </citation>
    <scope>NUCLEOTIDE SEQUENCE [LARGE SCALE GENOMIC DNA]</scope>
    <source>
        <strain evidence="7">Y27499</strain>
    </source>
</reference>
<dbReference type="GO" id="GO:0005743">
    <property type="term" value="C:mitochondrial inner membrane"/>
    <property type="evidence" value="ECO:0007669"/>
    <property type="project" value="TreeGrafter"/>
</dbReference>
<organism evidence="6 7">
    <name type="scientific">Arxiozyma heterogenica</name>
    <dbReference type="NCBI Taxonomy" id="278026"/>
    <lineage>
        <taxon>Eukaryota</taxon>
        <taxon>Fungi</taxon>
        <taxon>Dikarya</taxon>
        <taxon>Ascomycota</taxon>
        <taxon>Saccharomycotina</taxon>
        <taxon>Saccharomycetes</taxon>
        <taxon>Saccharomycetales</taxon>
        <taxon>Saccharomycetaceae</taxon>
        <taxon>Arxiozyma</taxon>
    </lineage>
</organism>
<dbReference type="PANTHER" id="PTHR12428">
    <property type="entry name" value="OXA1"/>
    <property type="match status" value="1"/>
</dbReference>